<dbReference type="EMBL" id="JAUEPO010000005">
    <property type="protein sequence ID" value="KAK3321411.1"/>
    <property type="molecule type" value="Genomic_DNA"/>
</dbReference>
<accession>A0AAE0IBS8</accession>
<comment type="caution">
    <text evidence="2">The sequence shown here is derived from an EMBL/GenBank/DDBJ whole genome shotgun (WGS) entry which is preliminary data.</text>
</comment>
<dbReference type="Proteomes" id="UP001286456">
    <property type="component" value="Unassembled WGS sequence"/>
</dbReference>
<evidence type="ECO:0000313" key="2">
    <source>
        <dbReference type="EMBL" id="KAK3321411.1"/>
    </source>
</evidence>
<keyword evidence="1" id="KW-0472">Membrane</keyword>
<dbReference type="AlphaFoldDB" id="A0AAE0IBS8"/>
<reference evidence="2" key="1">
    <citation type="journal article" date="2023" name="Mol. Phylogenet. Evol.">
        <title>Genome-scale phylogeny and comparative genomics of the fungal order Sordariales.</title>
        <authorList>
            <person name="Hensen N."/>
            <person name="Bonometti L."/>
            <person name="Westerberg I."/>
            <person name="Brannstrom I.O."/>
            <person name="Guillou S."/>
            <person name="Cros-Aarteil S."/>
            <person name="Calhoun S."/>
            <person name="Haridas S."/>
            <person name="Kuo A."/>
            <person name="Mondo S."/>
            <person name="Pangilinan J."/>
            <person name="Riley R."/>
            <person name="LaButti K."/>
            <person name="Andreopoulos B."/>
            <person name="Lipzen A."/>
            <person name="Chen C."/>
            <person name="Yan M."/>
            <person name="Daum C."/>
            <person name="Ng V."/>
            <person name="Clum A."/>
            <person name="Steindorff A."/>
            <person name="Ohm R.A."/>
            <person name="Martin F."/>
            <person name="Silar P."/>
            <person name="Natvig D.O."/>
            <person name="Lalanne C."/>
            <person name="Gautier V."/>
            <person name="Ament-Velasquez S.L."/>
            <person name="Kruys A."/>
            <person name="Hutchinson M.I."/>
            <person name="Powell A.J."/>
            <person name="Barry K."/>
            <person name="Miller A.N."/>
            <person name="Grigoriev I.V."/>
            <person name="Debuchy R."/>
            <person name="Gladieux P."/>
            <person name="Hiltunen Thoren M."/>
            <person name="Johannesson H."/>
        </authorList>
    </citation>
    <scope>NUCLEOTIDE SEQUENCE</scope>
    <source>
        <strain evidence="2">SMH4131-1</strain>
    </source>
</reference>
<sequence>MFGIGRFMDTPLLMYFVCVLGYSFLCFLFVFFFLFFCFCWSKPGVALVWSYISSHVLVLFWQLYIVNLWLSF</sequence>
<feature type="transmembrane region" description="Helical" evidence="1">
    <location>
        <begin position="12"/>
        <end position="36"/>
    </location>
</feature>
<gene>
    <name evidence="2" type="ORF">B0T19DRAFT_432263</name>
</gene>
<protein>
    <submittedName>
        <fullName evidence="2">Uncharacterized protein</fullName>
    </submittedName>
</protein>
<keyword evidence="3" id="KW-1185">Reference proteome</keyword>
<evidence type="ECO:0000313" key="3">
    <source>
        <dbReference type="Proteomes" id="UP001286456"/>
    </source>
</evidence>
<keyword evidence="1" id="KW-0812">Transmembrane</keyword>
<reference evidence="2" key="2">
    <citation type="submission" date="2023-06" db="EMBL/GenBank/DDBJ databases">
        <authorList>
            <consortium name="Lawrence Berkeley National Laboratory"/>
            <person name="Haridas S."/>
            <person name="Hensen N."/>
            <person name="Bonometti L."/>
            <person name="Westerberg I."/>
            <person name="Brannstrom I.O."/>
            <person name="Guillou S."/>
            <person name="Cros-Aarteil S."/>
            <person name="Calhoun S."/>
            <person name="Kuo A."/>
            <person name="Mondo S."/>
            <person name="Pangilinan J."/>
            <person name="Riley R."/>
            <person name="Labutti K."/>
            <person name="Andreopoulos B."/>
            <person name="Lipzen A."/>
            <person name="Chen C."/>
            <person name="Yanf M."/>
            <person name="Daum C."/>
            <person name="Ng V."/>
            <person name="Clum A."/>
            <person name="Steindorff A."/>
            <person name="Ohm R."/>
            <person name="Martin F."/>
            <person name="Silar P."/>
            <person name="Natvig D."/>
            <person name="Lalanne C."/>
            <person name="Gautier V."/>
            <person name="Ament-Velasquez S.L."/>
            <person name="Kruys A."/>
            <person name="Hutchinson M.I."/>
            <person name="Powell A.J."/>
            <person name="Barry K."/>
            <person name="Miller A.N."/>
            <person name="Grigoriev I.V."/>
            <person name="Debuchy R."/>
            <person name="Gladieux P."/>
            <person name="Thoren M.H."/>
            <person name="Johannesson H."/>
        </authorList>
    </citation>
    <scope>NUCLEOTIDE SEQUENCE</scope>
    <source>
        <strain evidence="2">SMH4131-1</strain>
    </source>
</reference>
<name>A0AAE0IBS8_9PEZI</name>
<evidence type="ECO:0000256" key="1">
    <source>
        <dbReference type="SAM" id="Phobius"/>
    </source>
</evidence>
<keyword evidence="1" id="KW-1133">Transmembrane helix</keyword>
<feature type="transmembrane region" description="Helical" evidence="1">
    <location>
        <begin position="48"/>
        <end position="70"/>
    </location>
</feature>
<organism evidence="2 3">
    <name type="scientific">Cercophora scortea</name>
    <dbReference type="NCBI Taxonomy" id="314031"/>
    <lineage>
        <taxon>Eukaryota</taxon>
        <taxon>Fungi</taxon>
        <taxon>Dikarya</taxon>
        <taxon>Ascomycota</taxon>
        <taxon>Pezizomycotina</taxon>
        <taxon>Sordariomycetes</taxon>
        <taxon>Sordariomycetidae</taxon>
        <taxon>Sordariales</taxon>
        <taxon>Lasiosphaeriaceae</taxon>
        <taxon>Cercophora</taxon>
    </lineage>
</organism>
<proteinExistence type="predicted"/>